<dbReference type="Pfam" id="PF13952">
    <property type="entry name" value="DUF4216"/>
    <property type="match status" value="1"/>
</dbReference>
<dbReference type="InterPro" id="IPR025312">
    <property type="entry name" value="DUF4216"/>
</dbReference>
<gene>
    <name evidence="3" type="ORF">CEURO_LOCUS11481</name>
</gene>
<keyword evidence="4" id="KW-1185">Reference proteome</keyword>
<dbReference type="OrthoDB" id="1297366at2759"/>
<evidence type="ECO:0008006" key="5">
    <source>
        <dbReference type="Google" id="ProtNLM"/>
    </source>
</evidence>
<sequence length="374" mass="43293">MKSAIIATTQLVRCHHSPTKICLEVMNMTNEELRERNLENLEIKSICSSVLDAASLRRLEESVPMLMCNLEKITPPSFFDGMKHLVIHLLYEALTAGLVFYRWMYRFERFLVELKKKVTNKAHVEASICQAYLQQEISTFSSFYFEREIITRRKRPARNDDICEDLYENVVFIFNYSGRGKGVATNRYIVGGKLQIAHTYILMNYPEILPFYHEFRAEFSALPDSEIDVMVDSNFVPWYKYQINSRGIVDPLLVSLSWGPGAYAKVWRSYVINGYTYNTVAYGQGQPTVNNGLCVTTIGYDNSETNFFGVLHEILKFEMPSGGKNLTCVLFRCKWFDPTRGVRKNSKYNMIDVNHSRVYRKNEPFILVQQAAQV</sequence>
<comment type="caution">
    <text evidence="3">The sequence shown here is derived from an EMBL/GenBank/DDBJ whole genome shotgun (WGS) entry which is preliminary data.</text>
</comment>
<feature type="domain" description="DUF4216" evidence="1">
    <location>
        <begin position="326"/>
        <end position="374"/>
    </location>
</feature>
<feature type="domain" description="DUF4218" evidence="2">
    <location>
        <begin position="46"/>
        <end position="159"/>
    </location>
</feature>
<dbReference type="PANTHER" id="PTHR48258:SF4">
    <property type="entry name" value="DUF4216 DOMAIN-CONTAINING PROTEIN"/>
    <property type="match status" value="1"/>
</dbReference>
<name>A0A9P0Z6E0_CUSEU</name>
<dbReference type="EMBL" id="CAMAPE010000025">
    <property type="protein sequence ID" value="CAH9091078.1"/>
    <property type="molecule type" value="Genomic_DNA"/>
</dbReference>
<dbReference type="AlphaFoldDB" id="A0A9P0Z6E0"/>
<dbReference type="InterPro" id="IPR025452">
    <property type="entry name" value="DUF4218"/>
</dbReference>
<dbReference type="Proteomes" id="UP001152484">
    <property type="component" value="Unassembled WGS sequence"/>
</dbReference>
<accession>A0A9P0Z6E0</accession>
<evidence type="ECO:0000313" key="3">
    <source>
        <dbReference type="EMBL" id="CAH9091078.1"/>
    </source>
</evidence>
<protein>
    <recommendedName>
        <fullName evidence="5">DUF4218 domain-containing protein</fullName>
    </recommendedName>
</protein>
<dbReference type="Pfam" id="PF13960">
    <property type="entry name" value="DUF4218"/>
    <property type="match status" value="1"/>
</dbReference>
<organism evidence="3 4">
    <name type="scientific">Cuscuta europaea</name>
    <name type="common">European dodder</name>
    <dbReference type="NCBI Taxonomy" id="41803"/>
    <lineage>
        <taxon>Eukaryota</taxon>
        <taxon>Viridiplantae</taxon>
        <taxon>Streptophyta</taxon>
        <taxon>Embryophyta</taxon>
        <taxon>Tracheophyta</taxon>
        <taxon>Spermatophyta</taxon>
        <taxon>Magnoliopsida</taxon>
        <taxon>eudicotyledons</taxon>
        <taxon>Gunneridae</taxon>
        <taxon>Pentapetalae</taxon>
        <taxon>asterids</taxon>
        <taxon>lamiids</taxon>
        <taxon>Solanales</taxon>
        <taxon>Convolvulaceae</taxon>
        <taxon>Cuscuteae</taxon>
        <taxon>Cuscuta</taxon>
        <taxon>Cuscuta subgen. Cuscuta</taxon>
    </lineage>
</organism>
<reference evidence="3" key="1">
    <citation type="submission" date="2022-07" db="EMBL/GenBank/DDBJ databases">
        <authorList>
            <person name="Macas J."/>
            <person name="Novak P."/>
            <person name="Neumann P."/>
        </authorList>
    </citation>
    <scope>NUCLEOTIDE SEQUENCE</scope>
</reference>
<evidence type="ECO:0000259" key="1">
    <source>
        <dbReference type="Pfam" id="PF13952"/>
    </source>
</evidence>
<proteinExistence type="predicted"/>
<dbReference type="PANTHER" id="PTHR48258">
    <property type="entry name" value="DUF4218 DOMAIN-CONTAINING PROTEIN-RELATED"/>
    <property type="match status" value="1"/>
</dbReference>
<evidence type="ECO:0000259" key="2">
    <source>
        <dbReference type="Pfam" id="PF13960"/>
    </source>
</evidence>
<evidence type="ECO:0000313" key="4">
    <source>
        <dbReference type="Proteomes" id="UP001152484"/>
    </source>
</evidence>